<comment type="similarity">
    <text evidence="2">Belongs to the AB hydrolase superfamily. Epoxide hydrolase family.</text>
</comment>
<dbReference type="HOGENOM" id="CLU_020336_7_4_1"/>
<gene>
    <name evidence="4" type="ORF">GALMADRAFT_1176779</name>
</gene>
<evidence type="ECO:0000259" key="3">
    <source>
        <dbReference type="Pfam" id="PF00561"/>
    </source>
</evidence>
<dbReference type="PRINTS" id="PR00412">
    <property type="entry name" value="EPOXHYDRLASE"/>
</dbReference>
<dbReference type="Pfam" id="PF00561">
    <property type="entry name" value="Abhydrolase_1"/>
    <property type="match status" value="1"/>
</dbReference>
<dbReference type="GO" id="GO:0016787">
    <property type="term" value="F:hydrolase activity"/>
    <property type="evidence" value="ECO:0007669"/>
    <property type="project" value="UniProtKB-KW"/>
</dbReference>
<dbReference type="PANTHER" id="PTHR43329">
    <property type="entry name" value="EPOXIDE HYDROLASE"/>
    <property type="match status" value="1"/>
</dbReference>
<evidence type="ECO:0000313" key="5">
    <source>
        <dbReference type="Proteomes" id="UP000027222"/>
    </source>
</evidence>
<proteinExistence type="inferred from homology"/>
<organism evidence="4 5">
    <name type="scientific">Galerina marginata (strain CBS 339.88)</name>
    <dbReference type="NCBI Taxonomy" id="685588"/>
    <lineage>
        <taxon>Eukaryota</taxon>
        <taxon>Fungi</taxon>
        <taxon>Dikarya</taxon>
        <taxon>Basidiomycota</taxon>
        <taxon>Agaricomycotina</taxon>
        <taxon>Agaricomycetes</taxon>
        <taxon>Agaricomycetidae</taxon>
        <taxon>Agaricales</taxon>
        <taxon>Agaricineae</taxon>
        <taxon>Strophariaceae</taxon>
        <taxon>Galerina</taxon>
    </lineage>
</organism>
<name>A0A067TM75_GALM3</name>
<dbReference type="InterPro" id="IPR000073">
    <property type="entry name" value="AB_hydrolase_1"/>
</dbReference>
<dbReference type="OrthoDB" id="6431331at2759"/>
<protein>
    <recommendedName>
        <fullName evidence="3">AB hydrolase-1 domain-containing protein</fullName>
    </recommendedName>
</protein>
<accession>A0A067TM75</accession>
<dbReference type="InterPro" id="IPR029058">
    <property type="entry name" value="AB_hydrolase_fold"/>
</dbReference>
<dbReference type="STRING" id="685588.A0A067TM75"/>
<evidence type="ECO:0000256" key="1">
    <source>
        <dbReference type="ARBA" id="ARBA00022801"/>
    </source>
</evidence>
<dbReference type="EMBL" id="KL142372">
    <property type="protein sequence ID" value="KDR80053.1"/>
    <property type="molecule type" value="Genomic_DNA"/>
</dbReference>
<dbReference type="AlphaFoldDB" id="A0A067TM75"/>
<sequence>MSSNPLPGLPSGIISRVVTVGDLDMHILEALPPSSDASSKPPLLVLLHGFPELAYSWRNIMVPLSSSGYAVVAPDLRGFGQTKERNRQSKGKVAFDEDLAPYRMFNIATDVVGLVYSLGYTSVKAVIGHDFGSSVAGFCALIRPDLFKSVVLMSAPFMGAPPPSSFGVTHAKSPLQQLDQALSTLDPPRKHYMMYFSSPSADAEVSNPPLGLSAFLRTYYHVKSADWLKNAEAGPLAVGTSITPAVFARIPYYYIMPRGETMAACLAPDAPSASQVAQNTWLPEEELAVYVSQYGESGFQGGLNYYRCQADSPRWSQELNIFVGKQIEVPAMFIAGAQDWGVFQFPGAAEAMRTKVCRDMKEEDFVLIDGAGHWVQQEKPDAVVQHLLRFVKSL</sequence>
<dbReference type="SUPFAM" id="SSF53474">
    <property type="entry name" value="alpha/beta-Hydrolases"/>
    <property type="match status" value="1"/>
</dbReference>
<dbReference type="Proteomes" id="UP000027222">
    <property type="component" value="Unassembled WGS sequence"/>
</dbReference>
<dbReference type="InterPro" id="IPR000639">
    <property type="entry name" value="Epox_hydrolase-like"/>
</dbReference>
<evidence type="ECO:0000256" key="2">
    <source>
        <dbReference type="ARBA" id="ARBA00038334"/>
    </source>
</evidence>
<reference evidence="5" key="1">
    <citation type="journal article" date="2014" name="Proc. Natl. Acad. Sci. U.S.A.">
        <title>Extensive sampling of basidiomycete genomes demonstrates inadequacy of the white-rot/brown-rot paradigm for wood decay fungi.</title>
        <authorList>
            <person name="Riley R."/>
            <person name="Salamov A.A."/>
            <person name="Brown D.W."/>
            <person name="Nagy L.G."/>
            <person name="Floudas D."/>
            <person name="Held B.W."/>
            <person name="Levasseur A."/>
            <person name="Lombard V."/>
            <person name="Morin E."/>
            <person name="Otillar R."/>
            <person name="Lindquist E.A."/>
            <person name="Sun H."/>
            <person name="LaButti K.M."/>
            <person name="Schmutz J."/>
            <person name="Jabbour D."/>
            <person name="Luo H."/>
            <person name="Baker S.E."/>
            <person name="Pisabarro A.G."/>
            <person name="Walton J.D."/>
            <person name="Blanchette R.A."/>
            <person name="Henrissat B."/>
            <person name="Martin F."/>
            <person name="Cullen D."/>
            <person name="Hibbett D.S."/>
            <person name="Grigoriev I.V."/>
        </authorList>
    </citation>
    <scope>NUCLEOTIDE SEQUENCE [LARGE SCALE GENOMIC DNA]</scope>
    <source>
        <strain evidence="5">CBS 339.88</strain>
    </source>
</reference>
<keyword evidence="1" id="KW-0378">Hydrolase</keyword>
<dbReference type="Gene3D" id="3.40.50.1820">
    <property type="entry name" value="alpha/beta hydrolase"/>
    <property type="match status" value="1"/>
</dbReference>
<evidence type="ECO:0000313" key="4">
    <source>
        <dbReference type="EMBL" id="KDR80053.1"/>
    </source>
</evidence>
<keyword evidence="5" id="KW-1185">Reference proteome</keyword>
<feature type="domain" description="AB hydrolase-1" evidence="3">
    <location>
        <begin position="42"/>
        <end position="161"/>
    </location>
</feature>